<dbReference type="Proteomes" id="UP000054565">
    <property type="component" value="Unassembled WGS sequence"/>
</dbReference>
<organism evidence="1 2">
    <name type="scientific">Coccidioides immitis RMSCC 2394</name>
    <dbReference type="NCBI Taxonomy" id="404692"/>
    <lineage>
        <taxon>Eukaryota</taxon>
        <taxon>Fungi</taxon>
        <taxon>Dikarya</taxon>
        <taxon>Ascomycota</taxon>
        <taxon>Pezizomycotina</taxon>
        <taxon>Eurotiomycetes</taxon>
        <taxon>Eurotiomycetidae</taxon>
        <taxon>Onygenales</taxon>
        <taxon>Onygenaceae</taxon>
        <taxon>Coccidioides</taxon>
    </lineage>
</organism>
<dbReference type="EMBL" id="DS028095">
    <property type="protein sequence ID" value="KMP05444.1"/>
    <property type="molecule type" value="Genomic_DNA"/>
</dbReference>
<evidence type="ECO:0000313" key="1">
    <source>
        <dbReference type="EMBL" id="KMP05444.1"/>
    </source>
</evidence>
<sequence length="211" mass="23212">MFGSGFLWHATSTAPSVNSRFLEVRKVPITFLPSPYKNMELVRTAFGRPGFESQTASIVCIGKMSENLSPLLLHYLADSDTGEISYEVAQEVTACEIKLSGQCSLRGYERTRCCTEFSNGRAPRPIFAPGELNIGLCENVPSDSATRLIHILLHGDSRVQAFSSHTFIRRETNSLLARALSEYTRLLGPALGMNRNNDISPTCAQIVIPVT</sequence>
<evidence type="ECO:0000313" key="2">
    <source>
        <dbReference type="Proteomes" id="UP000054565"/>
    </source>
</evidence>
<accession>A0A0J6YEH0</accession>
<gene>
    <name evidence="1" type="ORF">CIRG_05125</name>
</gene>
<protein>
    <submittedName>
        <fullName evidence="1">Uncharacterized protein</fullName>
    </submittedName>
</protein>
<name>A0A0J6YEH0_COCIT</name>
<dbReference type="AlphaFoldDB" id="A0A0J6YEH0"/>
<reference evidence="2" key="1">
    <citation type="journal article" date="2010" name="Genome Res.">
        <title>Population genomic sequencing of Coccidioides fungi reveals recent hybridization and transposon control.</title>
        <authorList>
            <person name="Neafsey D.E."/>
            <person name="Barker B.M."/>
            <person name="Sharpton T.J."/>
            <person name="Stajich J.E."/>
            <person name="Park D.J."/>
            <person name="Whiston E."/>
            <person name="Hung C.-Y."/>
            <person name="McMahan C."/>
            <person name="White J."/>
            <person name="Sykes S."/>
            <person name="Heiman D."/>
            <person name="Young S."/>
            <person name="Zeng Q."/>
            <person name="Abouelleil A."/>
            <person name="Aftuck L."/>
            <person name="Bessette D."/>
            <person name="Brown A."/>
            <person name="FitzGerald M."/>
            <person name="Lui A."/>
            <person name="Macdonald J.P."/>
            <person name="Priest M."/>
            <person name="Orbach M.J."/>
            <person name="Galgiani J.N."/>
            <person name="Kirkland T.N."/>
            <person name="Cole G.T."/>
            <person name="Birren B.W."/>
            <person name="Henn M.R."/>
            <person name="Taylor J.W."/>
            <person name="Rounsley S.D."/>
        </authorList>
    </citation>
    <scope>NUCLEOTIDE SEQUENCE [LARGE SCALE GENOMIC DNA]</scope>
    <source>
        <strain evidence="2">RMSCC 2394</strain>
    </source>
</reference>
<proteinExistence type="predicted"/>